<feature type="domain" description="L,D-TPase catalytic" evidence="8">
    <location>
        <begin position="32"/>
        <end position="156"/>
    </location>
</feature>
<evidence type="ECO:0000259" key="8">
    <source>
        <dbReference type="PROSITE" id="PS52029"/>
    </source>
</evidence>
<name>A0A401LB40_9FIRM</name>
<protein>
    <recommendedName>
        <fullName evidence="8">L,D-TPase catalytic domain-containing protein</fullName>
    </recommendedName>
</protein>
<reference evidence="9 10" key="1">
    <citation type="submission" date="2018-10" db="EMBL/GenBank/DDBJ databases">
        <title>Draft Genome Sequence of Anaerotignum sp. KCTC 15736.</title>
        <authorList>
            <person name="Choi S.H."/>
            <person name="Kim J.S."/>
            <person name="Kang S.W."/>
            <person name="Lee J.S."/>
            <person name="Park S.H."/>
        </authorList>
    </citation>
    <scope>NUCLEOTIDE SEQUENCE [LARGE SCALE GENOMIC DNA]</scope>
    <source>
        <strain evidence="9 10">KCTC 15736</strain>
    </source>
</reference>
<keyword evidence="5 6" id="KW-0961">Cell wall biogenesis/degradation</keyword>
<dbReference type="InterPro" id="IPR005490">
    <property type="entry name" value="LD_TPept_cat_dom"/>
</dbReference>
<feature type="active site" description="Nucleophile" evidence="6">
    <location>
        <position position="132"/>
    </location>
</feature>
<evidence type="ECO:0000256" key="4">
    <source>
        <dbReference type="ARBA" id="ARBA00022984"/>
    </source>
</evidence>
<keyword evidence="4 6" id="KW-0573">Peptidoglycan synthesis</keyword>
<keyword evidence="10" id="KW-1185">Reference proteome</keyword>
<dbReference type="UniPathway" id="UPA00219"/>
<keyword evidence="2" id="KW-0808">Transferase</keyword>
<gene>
    <name evidence="9" type="ORF">KGMB03357_03810</name>
</gene>
<evidence type="ECO:0000256" key="7">
    <source>
        <dbReference type="SAM" id="SignalP"/>
    </source>
</evidence>
<dbReference type="Proteomes" id="UP000287361">
    <property type="component" value="Unassembled WGS sequence"/>
</dbReference>
<evidence type="ECO:0000256" key="1">
    <source>
        <dbReference type="ARBA" id="ARBA00004752"/>
    </source>
</evidence>
<feature type="signal peptide" evidence="7">
    <location>
        <begin position="1"/>
        <end position="24"/>
    </location>
</feature>
<sequence length="337" mass="38266">MKKRSLGILVFCLLLFGLCGTAFAAEKTKSPYYITVNLTANVVTVYEKDAAGNYTVPIKAFRCSGGTDTPEGTFRTSAKYEWRALYGNVWGQYATRITGPYLFHSVPYFEKDKTTLEYDEFNKLGTTASAGCIRLTVRDVKWIYDNCPIGTTVRMYRGDVKEPLQPAAVPKVNRNDTVRRGWDPTDPAAANPWRKGTMQEMQLQTAEADDRIEFYYEKGAYYISAPNAKQLFAFLDKEIDLSADGNKVKYDAVRVSYDGETKEIEGRAKGDAAYYKLRDLTNLIGAEMHWDKDTKHITIRLDEKEILLGKDLPERVPEIKDEATFPEKLAAFFMMQK</sequence>
<dbReference type="EMBL" id="BHVZ01000001">
    <property type="protein sequence ID" value="GCB28720.1"/>
    <property type="molecule type" value="Genomic_DNA"/>
</dbReference>
<keyword evidence="7" id="KW-0732">Signal</keyword>
<dbReference type="GO" id="GO:0071972">
    <property type="term" value="F:peptidoglycan L,D-transpeptidase activity"/>
    <property type="evidence" value="ECO:0007669"/>
    <property type="project" value="TreeGrafter"/>
</dbReference>
<comment type="caution">
    <text evidence="9">The sequence shown here is derived from an EMBL/GenBank/DDBJ whole genome shotgun (WGS) entry which is preliminary data.</text>
</comment>
<dbReference type="PANTHER" id="PTHR30582:SF2">
    <property type="entry name" value="L,D-TRANSPEPTIDASE YCIB-RELATED"/>
    <property type="match status" value="1"/>
</dbReference>
<dbReference type="PANTHER" id="PTHR30582">
    <property type="entry name" value="L,D-TRANSPEPTIDASE"/>
    <property type="match status" value="1"/>
</dbReference>
<dbReference type="GO" id="GO:0008360">
    <property type="term" value="P:regulation of cell shape"/>
    <property type="evidence" value="ECO:0007669"/>
    <property type="project" value="UniProtKB-UniRule"/>
</dbReference>
<evidence type="ECO:0000256" key="2">
    <source>
        <dbReference type="ARBA" id="ARBA00022679"/>
    </source>
</evidence>
<dbReference type="GO" id="GO:0016740">
    <property type="term" value="F:transferase activity"/>
    <property type="evidence" value="ECO:0007669"/>
    <property type="project" value="UniProtKB-KW"/>
</dbReference>
<dbReference type="GO" id="GO:0005576">
    <property type="term" value="C:extracellular region"/>
    <property type="evidence" value="ECO:0007669"/>
    <property type="project" value="TreeGrafter"/>
</dbReference>
<dbReference type="SUPFAM" id="SSF141523">
    <property type="entry name" value="L,D-transpeptidase catalytic domain-like"/>
    <property type="match status" value="1"/>
</dbReference>
<comment type="pathway">
    <text evidence="1 6">Cell wall biogenesis; peptidoglycan biosynthesis.</text>
</comment>
<evidence type="ECO:0000313" key="10">
    <source>
        <dbReference type="Proteomes" id="UP000287361"/>
    </source>
</evidence>
<dbReference type="GO" id="GO:0071555">
    <property type="term" value="P:cell wall organization"/>
    <property type="evidence" value="ECO:0007669"/>
    <property type="project" value="UniProtKB-UniRule"/>
</dbReference>
<evidence type="ECO:0000256" key="3">
    <source>
        <dbReference type="ARBA" id="ARBA00022960"/>
    </source>
</evidence>
<evidence type="ECO:0000256" key="5">
    <source>
        <dbReference type="ARBA" id="ARBA00023316"/>
    </source>
</evidence>
<evidence type="ECO:0000256" key="6">
    <source>
        <dbReference type="PROSITE-ProRule" id="PRU01373"/>
    </source>
</evidence>
<proteinExistence type="predicted"/>
<dbReference type="CDD" id="cd16913">
    <property type="entry name" value="YkuD_like"/>
    <property type="match status" value="1"/>
</dbReference>
<dbReference type="PROSITE" id="PS52029">
    <property type="entry name" value="LD_TPASE"/>
    <property type="match status" value="1"/>
</dbReference>
<keyword evidence="3 6" id="KW-0133">Cell shape</keyword>
<dbReference type="Gene3D" id="2.40.440.10">
    <property type="entry name" value="L,D-transpeptidase catalytic domain-like"/>
    <property type="match status" value="1"/>
</dbReference>
<dbReference type="GO" id="GO:0018104">
    <property type="term" value="P:peptidoglycan-protein cross-linking"/>
    <property type="evidence" value="ECO:0007669"/>
    <property type="project" value="TreeGrafter"/>
</dbReference>
<accession>A0A401LB40</accession>
<dbReference type="AlphaFoldDB" id="A0A401LB40"/>
<organism evidence="9 10">
    <name type="scientific">Anaerotignum faecicola</name>
    <dbReference type="NCBI Taxonomy" id="2358141"/>
    <lineage>
        <taxon>Bacteria</taxon>
        <taxon>Bacillati</taxon>
        <taxon>Bacillota</taxon>
        <taxon>Clostridia</taxon>
        <taxon>Lachnospirales</taxon>
        <taxon>Anaerotignaceae</taxon>
        <taxon>Anaerotignum</taxon>
    </lineage>
</organism>
<dbReference type="InterPro" id="IPR050979">
    <property type="entry name" value="LD-transpeptidase"/>
</dbReference>
<feature type="active site" description="Proton donor/acceptor" evidence="6">
    <location>
        <position position="104"/>
    </location>
</feature>
<feature type="chain" id="PRO_5019204715" description="L,D-TPase catalytic domain-containing protein" evidence="7">
    <location>
        <begin position="25"/>
        <end position="337"/>
    </location>
</feature>
<dbReference type="OrthoDB" id="177750at2"/>
<dbReference type="Pfam" id="PF03734">
    <property type="entry name" value="YkuD"/>
    <property type="match status" value="1"/>
</dbReference>
<dbReference type="InterPro" id="IPR038063">
    <property type="entry name" value="Transpep_catalytic_dom"/>
</dbReference>
<evidence type="ECO:0000313" key="9">
    <source>
        <dbReference type="EMBL" id="GCB28720.1"/>
    </source>
</evidence>